<comment type="subcellular location">
    <subcellularLocation>
        <location evidence="1">Mitochondrion intermembrane space</location>
    </subcellularLocation>
</comment>
<reference evidence="9 10" key="1">
    <citation type="submission" date="2019-07" db="EMBL/GenBank/DDBJ databases">
        <title>Draft genome assembly of a fouling barnacle, Amphibalanus amphitrite (Darwin, 1854): The first reference genome for Thecostraca.</title>
        <authorList>
            <person name="Kim W."/>
        </authorList>
    </citation>
    <scope>NUCLEOTIDE SEQUENCE [LARGE SCALE GENOMIC DNA]</scope>
    <source>
        <strain evidence="9">SNU_AA5</strain>
        <tissue evidence="9">Soma without cirri and trophi</tissue>
    </source>
</reference>
<dbReference type="PANTHER" id="PTHR16719">
    <property type="entry name" value="CYTOCHROME C OXIDASE COPPER CHAPERONE"/>
    <property type="match status" value="1"/>
</dbReference>
<keyword evidence="6" id="KW-1015">Disulfide bond</keyword>
<comment type="similarity">
    <text evidence="2">Belongs to the COX17 family.</text>
</comment>
<keyword evidence="10" id="KW-1185">Reference proteome</keyword>
<evidence type="ECO:0000256" key="1">
    <source>
        <dbReference type="ARBA" id="ARBA00004569"/>
    </source>
</evidence>
<dbReference type="Proteomes" id="UP000440578">
    <property type="component" value="Unassembled WGS sequence"/>
</dbReference>
<feature type="binding site" evidence="8">
    <location>
        <position position="292"/>
    </location>
    <ligand>
        <name>Cu cation</name>
        <dbReference type="ChEBI" id="CHEBI:23378"/>
    </ligand>
</feature>
<evidence type="ECO:0000256" key="7">
    <source>
        <dbReference type="ARBA" id="ARBA00023186"/>
    </source>
</evidence>
<keyword evidence="7" id="KW-0143">Chaperone</keyword>
<dbReference type="GO" id="GO:0033617">
    <property type="term" value="P:mitochondrial respiratory chain complex IV assembly"/>
    <property type="evidence" value="ECO:0007669"/>
    <property type="project" value="TreeGrafter"/>
</dbReference>
<evidence type="ECO:0000256" key="3">
    <source>
        <dbReference type="ARBA" id="ARBA00022723"/>
    </source>
</evidence>
<evidence type="ECO:0000256" key="2">
    <source>
        <dbReference type="ARBA" id="ARBA00009241"/>
    </source>
</evidence>
<dbReference type="Gene3D" id="1.10.287.1130">
    <property type="entry name" value="CytochromE C oxidase copper chaperone"/>
    <property type="match status" value="1"/>
</dbReference>
<comment type="caution">
    <text evidence="9">The sequence shown here is derived from an EMBL/GenBank/DDBJ whole genome shotgun (WGS) entry which is preliminary data.</text>
</comment>
<gene>
    <name evidence="9" type="primary">COX17_1</name>
    <name evidence="9" type="ORF">FJT64_014776</name>
</gene>
<dbReference type="Pfam" id="PF05051">
    <property type="entry name" value="COX17"/>
    <property type="match status" value="1"/>
</dbReference>
<evidence type="ECO:0000256" key="8">
    <source>
        <dbReference type="PIRSR" id="PIRSR607745-1"/>
    </source>
</evidence>
<dbReference type="GO" id="GO:0005507">
    <property type="term" value="F:copper ion binding"/>
    <property type="evidence" value="ECO:0007669"/>
    <property type="project" value="InterPro"/>
</dbReference>
<dbReference type="InterPro" id="IPR009069">
    <property type="entry name" value="Cys_alpha_HP_mot_SF"/>
</dbReference>
<dbReference type="PROSITE" id="PS51808">
    <property type="entry name" value="CHCH"/>
    <property type="match status" value="1"/>
</dbReference>
<accession>A0A6A4V0L7</accession>
<dbReference type="PANTHER" id="PTHR16719:SF0">
    <property type="entry name" value="CYTOCHROME C OXIDASE COPPER CHAPERONE"/>
    <property type="match status" value="1"/>
</dbReference>
<protein>
    <submittedName>
        <fullName evidence="9">Cytochrome c oxidase copper chaperone</fullName>
    </submittedName>
</protein>
<dbReference type="GO" id="GO:0016531">
    <property type="term" value="F:copper chaperone activity"/>
    <property type="evidence" value="ECO:0007669"/>
    <property type="project" value="InterPro"/>
</dbReference>
<keyword evidence="5" id="KW-0496">Mitochondrion</keyword>
<feature type="binding site" evidence="8">
    <location>
        <position position="291"/>
    </location>
    <ligand>
        <name>Cu cation</name>
        <dbReference type="ChEBI" id="CHEBI:23378"/>
    </ligand>
</feature>
<dbReference type="InterPro" id="IPR007745">
    <property type="entry name" value="Cyt_c_oxidase_Cu-chaperone"/>
</dbReference>
<evidence type="ECO:0000313" key="10">
    <source>
        <dbReference type="Proteomes" id="UP000440578"/>
    </source>
</evidence>
<dbReference type="AlphaFoldDB" id="A0A6A4V0L7"/>
<dbReference type="GO" id="GO:0005758">
    <property type="term" value="C:mitochondrial intermembrane space"/>
    <property type="evidence" value="ECO:0007669"/>
    <property type="project" value="UniProtKB-SubCell"/>
</dbReference>
<evidence type="ECO:0000256" key="5">
    <source>
        <dbReference type="ARBA" id="ARBA00023128"/>
    </source>
</evidence>
<name>A0A6A4V0L7_AMPAM</name>
<keyword evidence="3 8" id="KW-0479">Metal-binding</keyword>
<evidence type="ECO:0000256" key="4">
    <source>
        <dbReference type="ARBA" id="ARBA00023008"/>
    </source>
</evidence>
<proteinExistence type="inferred from homology"/>
<organism evidence="9 10">
    <name type="scientific">Amphibalanus amphitrite</name>
    <name type="common">Striped barnacle</name>
    <name type="synonym">Balanus amphitrite</name>
    <dbReference type="NCBI Taxonomy" id="1232801"/>
    <lineage>
        <taxon>Eukaryota</taxon>
        <taxon>Metazoa</taxon>
        <taxon>Ecdysozoa</taxon>
        <taxon>Arthropoda</taxon>
        <taxon>Crustacea</taxon>
        <taxon>Multicrustacea</taxon>
        <taxon>Cirripedia</taxon>
        <taxon>Thoracica</taxon>
        <taxon>Thoracicalcarea</taxon>
        <taxon>Balanomorpha</taxon>
        <taxon>Balanoidea</taxon>
        <taxon>Balanidae</taxon>
        <taxon>Amphibalaninae</taxon>
        <taxon>Amphibalanus</taxon>
    </lineage>
</organism>
<dbReference type="SUPFAM" id="SSF47072">
    <property type="entry name" value="Cysteine alpha-hairpin motif"/>
    <property type="match status" value="1"/>
</dbReference>
<dbReference type="EMBL" id="VIIS01002231">
    <property type="protein sequence ID" value="KAF0286729.1"/>
    <property type="molecule type" value="Genomic_DNA"/>
</dbReference>
<evidence type="ECO:0000256" key="6">
    <source>
        <dbReference type="ARBA" id="ARBA00023157"/>
    </source>
</evidence>
<sequence length="331" mass="36754">MASDSTAKRRYCQLMDAFALRQHITGPTFRSSGSTIDVICSNGTLQRQGTLHCDYSDHNWARATFSLTGLRPKPTVVTARSWRRTNAEELNRRLQTIDWSPVFHSTDPAQQWEYFLGVTRPVLDELAPLKRTKVRNPTAPPVTEATKQLMAERRAALRDGDRDHYRQLNRRLQAAIRRDTRDAVQRHIQERGRASLWRGVQPVIASKSAGKPPITAEQVDADALNRYFVNIGVNTARTVDDSGPDLPVRLPRVSAMPGQGPSAPTAAAAAAAARGDQPAAAQNKPAKCKACCACPETKRARDECIVLNGEEHCRPLIEAHKQCMRDMGFNI</sequence>
<evidence type="ECO:0000313" key="9">
    <source>
        <dbReference type="EMBL" id="KAF0286729.1"/>
    </source>
</evidence>
<keyword evidence="4 8" id="KW-0186">Copper</keyword>